<dbReference type="AlphaFoldDB" id="A0A1F5NW45"/>
<dbReference type="Proteomes" id="UP000178892">
    <property type="component" value="Unassembled WGS sequence"/>
</dbReference>
<evidence type="ECO:0000313" key="3">
    <source>
        <dbReference type="Proteomes" id="UP000178892"/>
    </source>
</evidence>
<comment type="caution">
    <text evidence="2">The sequence shown here is derived from an EMBL/GenBank/DDBJ whole genome shotgun (WGS) entry which is preliminary data.</text>
</comment>
<organism evidence="2 3">
    <name type="scientific">Candidatus Doudnabacteria bacterium RIFCSPHIGHO2_01_FULL_46_24</name>
    <dbReference type="NCBI Taxonomy" id="1817825"/>
    <lineage>
        <taxon>Bacteria</taxon>
        <taxon>Candidatus Doudnaibacteriota</taxon>
    </lineage>
</organism>
<reference evidence="2 3" key="1">
    <citation type="journal article" date="2016" name="Nat. Commun.">
        <title>Thousands of microbial genomes shed light on interconnected biogeochemical processes in an aquifer system.</title>
        <authorList>
            <person name="Anantharaman K."/>
            <person name="Brown C.T."/>
            <person name="Hug L.A."/>
            <person name="Sharon I."/>
            <person name="Castelle C.J."/>
            <person name="Probst A.J."/>
            <person name="Thomas B.C."/>
            <person name="Singh A."/>
            <person name="Wilkins M.J."/>
            <person name="Karaoz U."/>
            <person name="Brodie E.L."/>
            <person name="Williams K.H."/>
            <person name="Hubbard S.S."/>
            <person name="Banfield J.F."/>
        </authorList>
    </citation>
    <scope>NUCLEOTIDE SEQUENCE [LARGE SCALE GENOMIC DNA]</scope>
</reference>
<dbReference type="Pfam" id="PF20619">
    <property type="entry name" value="DUF6804"/>
    <property type="match status" value="1"/>
</dbReference>
<feature type="transmembrane region" description="Helical" evidence="1">
    <location>
        <begin position="36"/>
        <end position="53"/>
    </location>
</feature>
<name>A0A1F5NW45_9BACT</name>
<keyword evidence="1" id="KW-1133">Transmembrane helix</keyword>
<keyword evidence="1" id="KW-0812">Transmembrane</keyword>
<keyword evidence="1" id="KW-0472">Membrane</keyword>
<accession>A0A1F5NW45</accession>
<feature type="transmembrane region" description="Helical" evidence="1">
    <location>
        <begin position="82"/>
        <end position="101"/>
    </location>
</feature>
<feature type="transmembrane region" description="Helical" evidence="1">
    <location>
        <begin position="9"/>
        <end position="30"/>
    </location>
</feature>
<dbReference type="EMBL" id="MFEL01000005">
    <property type="protein sequence ID" value="OGE81742.1"/>
    <property type="molecule type" value="Genomic_DNA"/>
</dbReference>
<sequence length="249" mass="28408">MLAPQTRIVLVRSTQIFTGILLVVAALGIWSNFDALRLGIMVGFFVLAALAFLMGYRWLGISGVALALLFNPLIPVHLPRHIWVVLDLLSLAGLIYFTYWATNPYKKGVRFEKYVTTLFPQSDFVIQDRTRDNSKYLKRHVESDGHPDLIFRNQKTGKTFAVECKWRGKWTSDKHGTLGIWWKPWQAERYTAYGKESGMPVFVAFGIGGTPEKPKEVYFLEADRLHYVFLNQSLIKSGHTCNGLHLLQS</sequence>
<evidence type="ECO:0000256" key="1">
    <source>
        <dbReference type="SAM" id="Phobius"/>
    </source>
</evidence>
<gene>
    <name evidence="2" type="ORF">A2720_03340</name>
</gene>
<protein>
    <submittedName>
        <fullName evidence="2">Uncharacterized protein</fullName>
    </submittedName>
</protein>
<dbReference type="InterPro" id="IPR046548">
    <property type="entry name" value="DUF6804"/>
</dbReference>
<evidence type="ECO:0000313" key="2">
    <source>
        <dbReference type="EMBL" id="OGE81742.1"/>
    </source>
</evidence>
<proteinExistence type="predicted"/>